<accession>A0A6S6P436</accession>
<protein>
    <recommendedName>
        <fullName evidence="2">DUF222 domain-containing protein</fullName>
    </recommendedName>
</protein>
<reference evidence="3 4" key="1">
    <citation type="submission" date="2020-07" db="EMBL/GenBank/DDBJ databases">
        <title>Complete genome sequence of Mycolicibacterium litorale like strain isolated from cardiac implantable electronic device infection.</title>
        <authorList>
            <person name="Fukano H."/>
            <person name="Miyama H."/>
            <person name="Hoshino Y."/>
        </authorList>
    </citation>
    <scope>NUCLEOTIDE SEQUENCE [LARGE SCALE GENOMIC DNA]</scope>
    <source>
        <strain evidence="3 4">NIIDNTM18</strain>
    </source>
</reference>
<evidence type="ECO:0000313" key="3">
    <source>
        <dbReference type="EMBL" id="BCI54603.1"/>
    </source>
</evidence>
<dbReference type="EMBL" id="AP023287">
    <property type="protein sequence ID" value="BCI54603.1"/>
    <property type="molecule type" value="Genomic_DNA"/>
</dbReference>
<name>A0A6S6P436_9MYCO</name>
<feature type="compositionally biased region" description="Low complexity" evidence="1">
    <location>
        <begin position="402"/>
        <end position="411"/>
    </location>
</feature>
<evidence type="ECO:0000256" key="1">
    <source>
        <dbReference type="SAM" id="MobiDB-lite"/>
    </source>
</evidence>
<dbReference type="Pfam" id="PF02720">
    <property type="entry name" value="DUF222"/>
    <property type="match status" value="1"/>
</dbReference>
<feature type="compositionally biased region" description="Low complexity" evidence="1">
    <location>
        <begin position="343"/>
        <end position="356"/>
    </location>
</feature>
<feature type="compositionally biased region" description="Pro residues" evidence="1">
    <location>
        <begin position="357"/>
        <end position="378"/>
    </location>
</feature>
<feature type="domain" description="DUF222" evidence="2">
    <location>
        <begin position="41"/>
        <end position="290"/>
    </location>
</feature>
<feature type="compositionally biased region" description="Pro residues" evidence="1">
    <location>
        <begin position="412"/>
        <end position="426"/>
    </location>
</feature>
<sequence length="516" mass="53651">MLVSVPGPSIESMFDGSLPEIGGMRTLTDRELITAAAGWGRAENAAAARKLAAMAELFRRRTGCDDATDRHHWFVDPEASAVSELAAAQNITESLAMFQTHRAVMLADRLPQVGALFTAGLISDQLVRTIVGRTALITDPTLMAAVDADLATQIATWGPKSANKTTAAIDAIVETHDPAARRRVKDAENERDVQFGFLSDAAGFMTLWARMYAPDGAALEQRVTDLAHSVCPDDPRTADERRNDALAAIATGTPIRCECDNPDCPTTSNSQPTKDVTIHIVTTDHTLTHAQNNPTAAEARTISRRLGRSRAGARKAHARNGMPTPAAPHPNPTTDPQPRSKNSSAAATSPAASPAATNPPTPPTSTTPSPTPTDPPARPTSKPSAENTTSSKPSGPAPPAGPTTNSPTAPSCGPPPAATPTPPTPAAPCCSPPCAPPPHPHPNHPPPNQTRTAASTCPNAATPAPKTAPAASTPNANSTTTSPPNATNPHPSDGCDDIRRPAGSAPVWMTKRPSKT</sequence>
<feature type="compositionally biased region" description="Polar residues" evidence="1">
    <location>
        <begin position="286"/>
        <end position="295"/>
    </location>
</feature>
<evidence type="ECO:0000259" key="2">
    <source>
        <dbReference type="Pfam" id="PF02720"/>
    </source>
</evidence>
<gene>
    <name evidence="3" type="ORF">NIIDNTM18_38810</name>
</gene>
<dbReference type="RefSeq" id="WP_419197113.1">
    <property type="nucleotide sequence ID" value="NZ_AP023287.1"/>
</dbReference>
<feature type="compositionally biased region" description="Pro residues" evidence="1">
    <location>
        <begin position="325"/>
        <end position="335"/>
    </location>
</feature>
<dbReference type="InterPro" id="IPR003870">
    <property type="entry name" value="DUF222"/>
</dbReference>
<evidence type="ECO:0000313" key="4">
    <source>
        <dbReference type="Proteomes" id="UP000515734"/>
    </source>
</evidence>
<dbReference type="AlphaFoldDB" id="A0A6S6P436"/>
<proteinExistence type="predicted"/>
<feature type="compositionally biased region" description="Basic residues" evidence="1">
    <location>
        <begin position="302"/>
        <end position="318"/>
    </location>
</feature>
<organism evidence="3 4">
    <name type="scientific">Mycolicibacterium litorale</name>
    <dbReference type="NCBI Taxonomy" id="758802"/>
    <lineage>
        <taxon>Bacteria</taxon>
        <taxon>Bacillati</taxon>
        <taxon>Actinomycetota</taxon>
        <taxon>Actinomycetes</taxon>
        <taxon>Mycobacteriales</taxon>
        <taxon>Mycobacteriaceae</taxon>
        <taxon>Mycolicibacterium</taxon>
    </lineage>
</organism>
<feature type="region of interest" description="Disordered" evidence="1">
    <location>
        <begin position="286"/>
        <end position="516"/>
    </location>
</feature>
<feature type="compositionally biased region" description="Pro residues" evidence="1">
    <location>
        <begin position="433"/>
        <end position="448"/>
    </location>
</feature>
<dbReference type="Proteomes" id="UP000515734">
    <property type="component" value="Chromosome"/>
</dbReference>
<feature type="compositionally biased region" description="Low complexity" evidence="1">
    <location>
        <begin position="456"/>
        <end position="489"/>
    </location>
</feature>